<reference evidence="2" key="1">
    <citation type="journal article" date="2019" name="Sci. Rep.">
        <title>Draft genome of Tanacetum cinerariifolium, the natural source of mosquito coil.</title>
        <authorList>
            <person name="Yamashiro T."/>
            <person name="Shiraishi A."/>
            <person name="Satake H."/>
            <person name="Nakayama K."/>
        </authorList>
    </citation>
    <scope>NUCLEOTIDE SEQUENCE</scope>
</reference>
<sequence>MRNFLSVEVPTVELIVEYDNGAVDMKGMMDNLEDKIANLEMIFAYLKNKKMLERKENKLNKGKELLIVFGGRGGSYDSMLEQIDIPGILHLQGKLFESRGCLLLACRDDIDSREFTIYEMVKGYSVWTVRYLVNTDEFMTPLRERWLIQSTMWSIGLEERKEDSFLVINLSGKVVKYNIISKTVSQIFDIGSNQMDDDYEFFPLIKMVDSDKCLEYLFRIRGNDDFVMINLSGKVVKYNLISKTNNEIFDIGSNQTDDDDVEFIPPFSVDHNLYKFISSLASV</sequence>
<proteinExistence type="predicted"/>
<feature type="coiled-coil region" evidence="1">
    <location>
        <begin position="22"/>
        <end position="49"/>
    </location>
</feature>
<dbReference type="AlphaFoldDB" id="A0A699IEG9"/>
<protein>
    <submittedName>
        <fullName evidence="2">Uncharacterized protein</fullName>
    </submittedName>
</protein>
<organism evidence="2">
    <name type="scientific">Tanacetum cinerariifolium</name>
    <name type="common">Dalmatian daisy</name>
    <name type="synonym">Chrysanthemum cinerariifolium</name>
    <dbReference type="NCBI Taxonomy" id="118510"/>
    <lineage>
        <taxon>Eukaryota</taxon>
        <taxon>Viridiplantae</taxon>
        <taxon>Streptophyta</taxon>
        <taxon>Embryophyta</taxon>
        <taxon>Tracheophyta</taxon>
        <taxon>Spermatophyta</taxon>
        <taxon>Magnoliopsida</taxon>
        <taxon>eudicotyledons</taxon>
        <taxon>Gunneridae</taxon>
        <taxon>Pentapetalae</taxon>
        <taxon>asterids</taxon>
        <taxon>campanulids</taxon>
        <taxon>Asterales</taxon>
        <taxon>Asteraceae</taxon>
        <taxon>Asteroideae</taxon>
        <taxon>Anthemideae</taxon>
        <taxon>Anthemidinae</taxon>
        <taxon>Tanacetum</taxon>
    </lineage>
</organism>
<keyword evidence="1" id="KW-0175">Coiled coil</keyword>
<comment type="caution">
    <text evidence="2">The sequence shown here is derived from an EMBL/GenBank/DDBJ whole genome shotgun (WGS) entry which is preliminary data.</text>
</comment>
<evidence type="ECO:0000256" key="1">
    <source>
        <dbReference type="SAM" id="Coils"/>
    </source>
</evidence>
<evidence type="ECO:0000313" key="2">
    <source>
        <dbReference type="EMBL" id="GEZ45544.1"/>
    </source>
</evidence>
<accession>A0A699IEG9</accession>
<gene>
    <name evidence="2" type="ORF">Tci_517517</name>
</gene>
<dbReference type="EMBL" id="BKCJ010280977">
    <property type="protein sequence ID" value="GEZ45544.1"/>
    <property type="molecule type" value="Genomic_DNA"/>
</dbReference>
<name>A0A699IEG9_TANCI</name>